<evidence type="ECO:0000256" key="3">
    <source>
        <dbReference type="ARBA" id="ARBA00022884"/>
    </source>
</evidence>
<dbReference type="NCBIfam" id="TIGR03625">
    <property type="entry name" value="L3_bact"/>
    <property type="match status" value="1"/>
</dbReference>
<name>A0A1F5SI52_9BACT</name>
<dbReference type="InterPro" id="IPR019927">
    <property type="entry name" value="Ribosomal_uL3_bac/org-type"/>
</dbReference>
<dbReference type="PANTHER" id="PTHR11229">
    <property type="entry name" value="50S RIBOSOMAL PROTEIN L3"/>
    <property type="match status" value="1"/>
</dbReference>
<feature type="region of interest" description="Disordered" evidence="7">
    <location>
        <begin position="217"/>
        <end position="261"/>
    </location>
</feature>
<evidence type="ECO:0000256" key="5">
    <source>
        <dbReference type="ARBA" id="ARBA00023274"/>
    </source>
</evidence>
<comment type="caution">
    <text evidence="8">The sequence shown here is derived from an EMBL/GenBank/DDBJ whole genome shotgun (WGS) entry which is preliminary data.</text>
</comment>
<evidence type="ECO:0000313" key="8">
    <source>
        <dbReference type="EMBL" id="OGF26322.1"/>
    </source>
</evidence>
<dbReference type="AlphaFoldDB" id="A0A1F5SI52"/>
<dbReference type="GO" id="GO:0006412">
    <property type="term" value="P:translation"/>
    <property type="evidence" value="ECO:0007669"/>
    <property type="project" value="UniProtKB-UniRule"/>
</dbReference>
<dbReference type="Gene3D" id="2.40.30.10">
    <property type="entry name" value="Translation factors"/>
    <property type="match status" value="1"/>
</dbReference>
<dbReference type="InterPro" id="IPR000597">
    <property type="entry name" value="Ribosomal_uL3"/>
</dbReference>
<dbReference type="EMBL" id="MFGB01000016">
    <property type="protein sequence ID" value="OGF26322.1"/>
    <property type="molecule type" value="Genomic_DNA"/>
</dbReference>
<comment type="similarity">
    <text evidence="1">Belongs to the universal ribosomal protein uL3 family.</text>
</comment>
<dbReference type="GO" id="GO:0019843">
    <property type="term" value="F:rRNA binding"/>
    <property type="evidence" value="ECO:0007669"/>
    <property type="project" value="UniProtKB-KW"/>
</dbReference>
<evidence type="ECO:0000256" key="2">
    <source>
        <dbReference type="ARBA" id="ARBA00022730"/>
    </source>
</evidence>
<gene>
    <name evidence="8" type="ORF">A2227_03490</name>
</gene>
<feature type="compositionally biased region" description="Basic and acidic residues" evidence="7">
    <location>
        <begin position="217"/>
        <end position="228"/>
    </location>
</feature>
<reference evidence="8 9" key="1">
    <citation type="journal article" date="2016" name="Nat. Commun.">
        <title>Thousands of microbial genomes shed light on interconnected biogeochemical processes in an aquifer system.</title>
        <authorList>
            <person name="Anantharaman K."/>
            <person name="Brown C.T."/>
            <person name="Hug L.A."/>
            <person name="Sharon I."/>
            <person name="Castelle C.J."/>
            <person name="Probst A.J."/>
            <person name="Thomas B.C."/>
            <person name="Singh A."/>
            <person name="Wilkins M.J."/>
            <person name="Karaoz U."/>
            <person name="Brodie E.L."/>
            <person name="Williams K.H."/>
            <person name="Hubbard S.S."/>
            <person name="Banfield J.F."/>
        </authorList>
    </citation>
    <scope>NUCLEOTIDE SEQUENCE [LARGE SCALE GENOMIC DNA]</scope>
</reference>
<keyword evidence="2" id="KW-0699">rRNA-binding</keyword>
<proteinExistence type="inferred from homology"/>
<organism evidence="8 9">
    <name type="scientific">Candidatus Falkowbacteria bacterium RIFOXYA2_FULL_47_19</name>
    <dbReference type="NCBI Taxonomy" id="1797994"/>
    <lineage>
        <taxon>Bacteria</taxon>
        <taxon>Candidatus Falkowiibacteriota</taxon>
    </lineage>
</organism>
<dbReference type="Gene3D" id="3.30.160.810">
    <property type="match status" value="1"/>
</dbReference>
<evidence type="ECO:0000256" key="6">
    <source>
        <dbReference type="NCBIfam" id="TIGR03625"/>
    </source>
</evidence>
<protein>
    <recommendedName>
        <fullName evidence="6">50S ribosomal protein L3</fullName>
    </recommendedName>
</protein>
<keyword evidence="5" id="KW-0687">Ribonucleoprotein</keyword>
<dbReference type="PANTHER" id="PTHR11229:SF16">
    <property type="entry name" value="LARGE RIBOSOMAL SUBUNIT PROTEIN UL3C"/>
    <property type="match status" value="1"/>
</dbReference>
<dbReference type="Proteomes" id="UP000178367">
    <property type="component" value="Unassembled WGS sequence"/>
</dbReference>
<dbReference type="GO" id="GO:0003735">
    <property type="term" value="F:structural constituent of ribosome"/>
    <property type="evidence" value="ECO:0007669"/>
    <property type="project" value="UniProtKB-UniRule"/>
</dbReference>
<dbReference type="SUPFAM" id="SSF50447">
    <property type="entry name" value="Translation proteins"/>
    <property type="match status" value="1"/>
</dbReference>
<dbReference type="Pfam" id="PF00297">
    <property type="entry name" value="Ribosomal_L3"/>
    <property type="match status" value="1"/>
</dbReference>
<accession>A0A1F5SI52</accession>
<feature type="compositionally biased region" description="Basic and acidic residues" evidence="7">
    <location>
        <begin position="240"/>
        <end position="261"/>
    </location>
</feature>
<evidence type="ECO:0000256" key="7">
    <source>
        <dbReference type="SAM" id="MobiDB-lite"/>
    </source>
</evidence>
<evidence type="ECO:0000313" key="9">
    <source>
        <dbReference type="Proteomes" id="UP000178367"/>
    </source>
</evidence>
<keyword evidence="3" id="KW-0694">RNA-binding</keyword>
<dbReference type="InterPro" id="IPR009000">
    <property type="entry name" value="Transl_B-barrel_sf"/>
</dbReference>
<dbReference type="GO" id="GO:0022625">
    <property type="term" value="C:cytosolic large ribosomal subunit"/>
    <property type="evidence" value="ECO:0007669"/>
    <property type="project" value="TreeGrafter"/>
</dbReference>
<evidence type="ECO:0000256" key="1">
    <source>
        <dbReference type="ARBA" id="ARBA00006540"/>
    </source>
</evidence>
<evidence type="ECO:0000256" key="4">
    <source>
        <dbReference type="ARBA" id="ARBA00022980"/>
    </source>
</evidence>
<keyword evidence="4 8" id="KW-0689">Ribosomal protein</keyword>
<dbReference type="STRING" id="1797994.A2227_03490"/>
<sequence length="261" mass="28510">MKFIIGKKIDMTQIWQGEEAKAVTRVKAGPCPVVQVKRRDKDGYEAVQLGFGERKEKNIKKPQKNHARGLGNLRNLREFNLSRPKKNDGLELDLKRGDIIGVDTFAAGDIVQVTGTSKGKGFQGVVKRHGFHGHNTTHGTKDQVRHSGSISAGGVQHVFKGMRMSGRMGGDQVTVKNLRIIEVDAANGILSIEGAIPGARNGLVLIQGNGKLEIRKKEEAKETKKDNIDNNTDEAVASVTEEKESPAGEKAEADDKKEDKK</sequence>